<evidence type="ECO:0000256" key="3">
    <source>
        <dbReference type="ARBA" id="ARBA00023002"/>
    </source>
</evidence>
<keyword evidence="7" id="KW-1185">Reference proteome</keyword>
<evidence type="ECO:0000313" key="7">
    <source>
        <dbReference type="Proteomes" id="UP000635726"/>
    </source>
</evidence>
<keyword evidence="5" id="KW-0411">Iron-sulfur</keyword>
<evidence type="ECO:0000256" key="5">
    <source>
        <dbReference type="ARBA" id="ARBA00023014"/>
    </source>
</evidence>
<dbReference type="AlphaFoldDB" id="A0A917PDB7"/>
<dbReference type="SUPFAM" id="SSF51905">
    <property type="entry name" value="FAD/NAD(P)-binding domain"/>
    <property type="match status" value="1"/>
</dbReference>
<gene>
    <name evidence="6" type="ORF">GCM10008939_14780</name>
</gene>
<dbReference type="PANTHER" id="PTHR43498:SF1">
    <property type="entry name" value="COB--COM HETERODISULFIDE REDUCTASE IRON-SULFUR SUBUNIT A"/>
    <property type="match status" value="1"/>
</dbReference>
<keyword evidence="4" id="KW-0408">Iron</keyword>
<proteinExistence type="predicted"/>
<keyword evidence="1" id="KW-0004">4Fe-4S</keyword>
<protein>
    <recommendedName>
        <fullName evidence="8">FAD dependent oxidoreductase</fullName>
    </recommendedName>
</protein>
<accession>A0A917PDB7</accession>
<reference evidence="6" key="2">
    <citation type="submission" date="2020-09" db="EMBL/GenBank/DDBJ databases">
        <authorList>
            <person name="Sun Q."/>
            <person name="Ohkuma M."/>
        </authorList>
    </citation>
    <scope>NUCLEOTIDE SEQUENCE</scope>
    <source>
        <strain evidence="6">JCM 14371</strain>
    </source>
</reference>
<evidence type="ECO:0000256" key="1">
    <source>
        <dbReference type="ARBA" id="ARBA00022485"/>
    </source>
</evidence>
<keyword evidence="3" id="KW-0560">Oxidoreductase</keyword>
<evidence type="ECO:0000313" key="6">
    <source>
        <dbReference type="EMBL" id="GGJ71425.1"/>
    </source>
</evidence>
<dbReference type="InterPro" id="IPR039650">
    <property type="entry name" value="HdrA-like"/>
</dbReference>
<evidence type="ECO:0000256" key="2">
    <source>
        <dbReference type="ARBA" id="ARBA00022723"/>
    </source>
</evidence>
<dbReference type="EMBL" id="BMOE01000004">
    <property type="protein sequence ID" value="GGJ71425.1"/>
    <property type="molecule type" value="Genomic_DNA"/>
</dbReference>
<comment type="caution">
    <text evidence="6">The sequence shown here is derived from an EMBL/GenBank/DDBJ whole genome shotgun (WGS) entry which is preliminary data.</text>
</comment>
<reference evidence="6" key="1">
    <citation type="journal article" date="2014" name="Int. J. Syst. Evol. Microbiol.">
        <title>Complete genome sequence of Corynebacterium casei LMG S-19264T (=DSM 44701T), isolated from a smear-ripened cheese.</title>
        <authorList>
            <consortium name="US DOE Joint Genome Institute (JGI-PGF)"/>
            <person name="Walter F."/>
            <person name="Albersmeier A."/>
            <person name="Kalinowski J."/>
            <person name="Ruckert C."/>
        </authorList>
    </citation>
    <scope>NUCLEOTIDE SEQUENCE</scope>
    <source>
        <strain evidence="6">JCM 14371</strain>
    </source>
</reference>
<dbReference type="PANTHER" id="PTHR43498">
    <property type="entry name" value="FERREDOXIN:COB-COM HETERODISULFIDE REDUCTASE SUBUNIT A"/>
    <property type="match status" value="1"/>
</dbReference>
<dbReference type="Proteomes" id="UP000635726">
    <property type="component" value="Unassembled WGS sequence"/>
</dbReference>
<sequence length="626" mass="65988">MGGMPAAASHRGRAWRPAWTPLTALLLLASLLWSVAWLAAPSGNDLLVYGGTPQGVMAAVAAAQQGQRVVLAVPGDQVGGVLTRAWLTTLDMSSGPDGQPLSRGMVLGLYRALHHDNSFDVGEAQRYFNALLRSPRVRVLTRVPVRAAAVTGGRLGCPLLGGPGHERVVCAARYVDASDGADLAAAAGLPFTLGRADTGQDDTQMAAGLVFRVAGVDWAGLQARLARPPGTGGPGALLPALETLTGRSLVGLADVTRHYVPSNQARFVLRGLNGARQDDGTLLVNALLMLNVDGTSPASVRDAHASAEGEARRVVAFLRASVPEAFGHARYAGAAPELYLRETRHLVGTSRLHADDVFYGRHFPDRVAVGAYPLDGQQYRPAETPFLIGHPAPYEVPYRTLLPRRVGNLLVVSQAASFDSVAAFSARVAPLQMTLGEAAGLASAVASVTHRDYAALSSGPLLAVLQGGLARRGNLLHAPESPQALACRDRSAAGYAQAVALLRRGLMTAPYYYFGCLNLQDRETGTVFLADLQHGLTRTQLAVPERQATLGWLRGYYQDLPDTPVREADVDALLTLLRLPLPGSPGGAGPLTRAQAAQLRARVLSVSAPRLPGLCLPNTGRCSEGR</sequence>
<dbReference type="GO" id="GO:0051539">
    <property type="term" value="F:4 iron, 4 sulfur cluster binding"/>
    <property type="evidence" value="ECO:0007669"/>
    <property type="project" value="UniProtKB-KW"/>
</dbReference>
<evidence type="ECO:0008006" key="8">
    <source>
        <dbReference type="Google" id="ProtNLM"/>
    </source>
</evidence>
<keyword evidence="2" id="KW-0479">Metal-binding</keyword>
<dbReference type="InterPro" id="IPR036188">
    <property type="entry name" value="FAD/NAD-bd_sf"/>
</dbReference>
<dbReference type="GO" id="GO:0016491">
    <property type="term" value="F:oxidoreductase activity"/>
    <property type="evidence" value="ECO:0007669"/>
    <property type="project" value="UniProtKB-KW"/>
</dbReference>
<organism evidence="6 7">
    <name type="scientific">Deinococcus aquiradiocola</name>
    <dbReference type="NCBI Taxonomy" id="393059"/>
    <lineage>
        <taxon>Bacteria</taxon>
        <taxon>Thermotogati</taxon>
        <taxon>Deinococcota</taxon>
        <taxon>Deinococci</taxon>
        <taxon>Deinococcales</taxon>
        <taxon>Deinococcaceae</taxon>
        <taxon>Deinococcus</taxon>
    </lineage>
</organism>
<name>A0A917PDB7_9DEIO</name>
<dbReference type="Pfam" id="PF12831">
    <property type="entry name" value="FAD_oxidored"/>
    <property type="match status" value="1"/>
</dbReference>
<evidence type="ECO:0000256" key="4">
    <source>
        <dbReference type="ARBA" id="ARBA00023004"/>
    </source>
</evidence>
<dbReference type="GO" id="GO:0046872">
    <property type="term" value="F:metal ion binding"/>
    <property type="evidence" value="ECO:0007669"/>
    <property type="project" value="UniProtKB-KW"/>
</dbReference>